<organism evidence="6 7">
    <name type="scientific">Eleginops maclovinus</name>
    <name type="common">Patagonian blennie</name>
    <name type="synonym">Eleginus maclovinus</name>
    <dbReference type="NCBI Taxonomy" id="56733"/>
    <lineage>
        <taxon>Eukaryota</taxon>
        <taxon>Metazoa</taxon>
        <taxon>Chordata</taxon>
        <taxon>Craniata</taxon>
        <taxon>Vertebrata</taxon>
        <taxon>Euteleostomi</taxon>
        <taxon>Actinopterygii</taxon>
        <taxon>Neopterygii</taxon>
        <taxon>Teleostei</taxon>
        <taxon>Neoteleostei</taxon>
        <taxon>Acanthomorphata</taxon>
        <taxon>Eupercaria</taxon>
        <taxon>Perciformes</taxon>
        <taxon>Notothenioidei</taxon>
        <taxon>Eleginopidae</taxon>
        <taxon>Eleginops</taxon>
    </lineage>
</organism>
<keyword evidence="7" id="KW-1185">Reference proteome</keyword>
<keyword evidence="3" id="KW-1133">Transmembrane helix</keyword>
<comment type="similarity">
    <text evidence="2">Belongs to the MHC class I family.</text>
</comment>
<evidence type="ECO:0000313" key="7">
    <source>
        <dbReference type="Proteomes" id="UP001346869"/>
    </source>
</evidence>
<evidence type="ECO:0000256" key="1">
    <source>
        <dbReference type="ARBA" id="ARBA00023180"/>
    </source>
</evidence>
<dbReference type="Pfam" id="PF00129">
    <property type="entry name" value="MHC_I"/>
    <property type="match status" value="1"/>
</dbReference>
<dbReference type="SUPFAM" id="SSF48726">
    <property type="entry name" value="Immunoglobulin"/>
    <property type="match status" value="1"/>
</dbReference>
<reference evidence="6 7" key="2">
    <citation type="journal article" date="2023" name="Mol. Biol. Evol.">
        <title>Genomics of Secondarily Temperate Adaptation in the Only Non-Antarctic Icefish.</title>
        <authorList>
            <person name="Rivera-Colon A.G."/>
            <person name="Rayamajhi N."/>
            <person name="Minhas B.F."/>
            <person name="Madrigal G."/>
            <person name="Bilyk K.T."/>
            <person name="Yoon V."/>
            <person name="Hune M."/>
            <person name="Gregory S."/>
            <person name="Cheng C.H.C."/>
            <person name="Catchen J.M."/>
        </authorList>
    </citation>
    <scope>NUCLEOTIDE SEQUENCE [LARGE SCALE GENOMIC DNA]</scope>
    <source>
        <strain evidence="6">JMC-PN-2008</strain>
    </source>
</reference>
<evidence type="ECO:0000256" key="2">
    <source>
        <dbReference type="RuleBase" id="RU004439"/>
    </source>
</evidence>
<dbReference type="SUPFAM" id="SSF54452">
    <property type="entry name" value="MHC antigen-recognition domain"/>
    <property type="match status" value="1"/>
</dbReference>
<dbReference type="InterPro" id="IPR050208">
    <property type="entry name" value="MHC_class-I_related"/>
</dbReference>
<dbReference type="InterPro" id="IPR001039">
    <property type="entry name" value="MHC_I_a_a1/a2"/>
</dbReference>
<accession>A0AAN7X670</accession>
<dbReference type="SMART" id="SM00407">
    <property type="entry name" value="IGc1"/>
    <property type="match status" value="1"/>
</dbReference>
<reference evidence="6 7" key="1">
    <citation type="journal article" date="2023" name="Genes (Basel)">
        <title>Chromosome-Level Genome Assembly and Circadian Gene Repertoire of the Patagonia Blennie Eleginops maclovinus-The Closest Ancestral Proxy of Antarctic Cryonotothenioids.</title>
        <authorList>
            <person name="Cheng C.C."/>
            <person name="Rivera-Colon A.G."/>
            <person name="Minhas B.F."/>
            <person name="Wilson L."/>
            <person name="Rayamajhi N."/>
            <person name="Vargas-Chacoff L."/>
            <person name="Catchen J.M."/>
        </authorList>
    </citation>
    <scope>NUCLEOTIDE SEQUENCE [LARGE SCALE GENOMIC DNA]</scope>
    <source>
        <strain evidence="6">JMC-PN-2008</strain>
    </source>
</reference>
<evidence type="ECO:0000256" key="4">
    <source>
        <dbReference type="SAM" id="SignalP"/>
    </source>
</evidence>
<feature type="chain" id="PRO_5042980617" description="Ig-like domain-containing protein" evidence="4">
    <location>
        <begin position="20"/>
        <end position="339"/>
    </location>
</feature>
<evidence type="ECO:0000256" key="3">
    <source>
        <dbReference type="SAM" id="Phobius"/>
    </source>
</evidence>
<dbReference type="Gene3D" id="3.30.500.10">
    <property type="entry name" value="MHC class I-like antigen recognition-like"/>
    <property type="match status" value="1"/>
</dbReference>
<sequence length="339" mass="38374">MKILVFLVLVGIGPYGAAAGTHSLQYFYTVSSGVPNFPEFVTVGLLDEVQMDHYDSNTRRAVPKQDWMSRVTEDDPQYLERNTQIYMGSQQIFKVYIDILKKRFNQTGGIHMVQWMVGCEWDDVTDEVKVSWQIGYDGEDFISFDLETGSWIAPKPESVITKHKWDQDKAWIAQTKNYLTQECPEWVRKYVNYGKSSLLRTDLPSVSVLQKSPSSPVSCHATGFYPDRAAMFWRKDGQELHDNVDPGEMLPNHDGSFQMSVDLDLSSVPAEDWKKYQCVFQLSGVKDIVNILDKAKVRTNNGDLSHIYIIVAVAGLALALIAVIGAVVYKKKKAKCPQL</sequence>
<dbReference type="PROSITE" id="PS50835">
    <property type="entry name" value="IG_LIKE"/>
    <property type="match status" value="1"/>
</dbReference>
<feature type="transmembrane region" description="Helical" evidence="3">
    <location>
        <begin position="307"/>
        <end position="329"/>
    </location>
</feature>
<dbReference type="Pfam" id="PF07654">
    <property type="entry name" value="C1-set"/>
    <property type="match status" value="1"/>
</dbReference>
<dbReference type="GO" id="GO:0006955">
    <property type="term" value="P:immune response"/>
    <property type="evidence" value="ECO:0007669"/>
    <property type="project" value="TreeGrafter"/>
</dbReference>
<dbReference type="InterPro" id="IPR011161">
    <property type="entry name" value="MHC_I-like_Ag-recog"/>
</dbReference>
<feature type="domain" description="Ig-like" evidence="5">
    <location>
        <begin position="204"/>
        <end position="278"/>
    </location>
</feature>
<feature type="signal peptide" evidence="4">
    <location>
        <begin position="1"/>
        <end position="19"/>
    </location>
</feature>
<dbReference type="InterPro" id="IPR007110">
    <property type="entry name" value="Ig-like_dom"/>
</dbReference>
<dbReference type="InterPro" id="IPR037055">
    <property type="entry name" value="MHC_I-like_Ag-recog_sf"/>
</dbReference>
<evidence type="ECO:0000259" key="5">
    <source>
        <dbReference type="PROSITE" id="PS50835"/>
    </source>
</evidence>
<dbReference type="InterPro" id="IPR036179">
    <property type="entry name" value="Ig-like_dom_sf"/>
</dbReference>
<keyword evidence="3" id="KW-0812">Transmembrane</keyword>
<dbReference type="InterPro" id="IPR013783">
    <property type="entry name" value="Ig-like_fold"/>
</dbReference>
<dbReference type="PANTHER" id="PTHR16675">
    <property type="entry name" value="MHC CLASS I-RELATED"/>
    <property type="match status" value="1"/>
</dbReference>
<keyword evidence="3" id="KW-0472">Membrane</keyword>
<dbReference type="InterPro" id="IPR003597">
    <property type="entry name" value="Ig_C1-set"/>
</dbReference>
<dbReference type="FunFam" id="2.60.40.10:FF:000943">
    <property type="entry name" value="Classical MHC class I molecule, alpha-chain"/>
    <property type="match status" value="1"/>
</dbReference>
<dbReference type="PANTHER" id="PTHR16675:SF237">
    <property type="entry name" value="MHC CLASS I ANTIGEN TRANSCRIPT VARIANT 1-RELATED"/>
    <property type="match status" value="1"/>
</dbReference>
<protein>
    <recommendedName>
        <fullName evidence="5">Ig-like domain-containing protein</fullName>
    </recommendedName>
</protein>
<dbReference type="InterPro" id="IPR011162">
    <property type="entry name" value="MHC_I/II-like_Ag-recog"/>
</dbReference>
<keyword evidence="1" id="KW-0325">Glycoprotein</keyword>
<dbReference type="GO" id="GO:0005615">
    <property type="term" value="C:extracellular space"/>
    <property type="evidence" value="ECO:0007669"/>
    <property type="project" value="TreeGrafter"/>
</dbReference>
<dbReference type="AlphaFoldDB" id="A0AAN7X670"/>
<comment type="caution">
    <text evidence="6">The sequence shown here is derived from an EMBL/GenBank/DDBJ whole genome shotgun (WGS) entry which is preliminary data.</text>
</comment>
<dbReference type="EMBL" id="JAUZQC010000018">
    <property type="protein sequence ID" value="KAK5854724.1"/>
    <property type="molecule type" value="Genomic_DNA"/>
</dbReference>
<gene>
    <name evidence="6" type="ORF">PBY51_004896</name>
</gene>
<dbReference type="Gene3D" id="2.60.40.10">
    <property type="entry name" value="Immunoglobulins"/>
    <property type="match status" value="1"/>
</dbReference>
<dbReference type="Proteomes" id="UP001346869">
    <property type="component" value="Unassembled WGS sequence"/>
</dbReference>
<proteinExistence type="inferred from homology"/>
<name>A0AAN7X670_ELEMC</name>
<evidence type="ECO:0000313" key="6">
    <source>
        <dbReference type="EMBL" id="KAK5854724.1"/>
    </source>
</evidence>
<dbReference type="FunFam" id="3.30.500.10:FF:000001">
    <property type="entry name" value="H-2 class I histocompatibility antigen, alpha chain"/>
    <property type="match status" value="1"/>
</dbReference>
<dbReference type="GO" id="GO:0009897">
    <property type="term" value="C:external side of plasma membrane"/>
    <property type="evidence" value="ECO:0007669"/>
    <property type="project" value="TreeGrafter"/>
</dbReference>
<keyword evidence="4" id="KW-0732">Signal</keyword>
<dbReference type="PRINTS" id="PR01638">
    <property type="entry name" value="MHCCLASSI"/>
</dbReference>